<evidence type="ECO:0000313" key="2">
    <source>
        <dbReference type="Proteomes" id="UP000628854"/>
    </source>
</evidence>
<organism evidence="1 2">
    <name type="scientific">Henriciella pelagia</name>
    <dbReference type="NCBI Taxonomy" id="1977912"/>
    <lineage>
        <taxon>Bacteria</taxon>
        <taxon>Pseudomonadati</taxon>
        <taxon>Pseudomonadota</taxon>
        <taxon>Alphaproteobacteria</taxon>
        <taxon>Hyphomonadales</taxon>
        <taxon>Hyphomonadaceae</taxon>
        <taxon>Henriciella</taxon>
    </lineage>
</organism>
<reference evidence="2" key="1">
    <citation type="journal article" date="2019" name="Int. J. Syst. Evol. Microbiol.">
        <title>The Global Catalogue of Microorganisms (GCM) 10K type strain sequencing project: providing services to taxonomists for standard genome sequencing and annotation.</title>
        <authorList>
            <consortium name="The Broad Institute Genomics Platform"/>
            <consortium name="The Broad Institute Genome Sequencing Center for Infectious Disease"/>
            <person name="Wu L."/>
            <person name="Ma J."/>
        </authorList>
    </citation>
    <scope>NUCLEOTIDE SEQUENCE [LARGE SCALE GENOMIC DNA]</scope>
    <source>
        <strain evidence="2">CGMCC 1.15928</strain>
    </source>
</reference>
<protein>
    <submittedName>
        <fullName evidence="1">Uncharacterized protein</fullName>
    </submittedName>
</protein>
<gene>
    <name evidence="1" type="ORF">GCM10011503_24720</name>
</gene>
<keyword evidence="2" id="KW-1185">Reference proteome</keyword>
<sequence>MDGEDRADSAAVALGYNRLIGEAGRVLAKFFRRGFHALDFVLSEHVLEYDKTIAAEFGQLVWPQGWLPVWAAMDDGFFARDELRAGVRSGGVMILSNMLHD</sequence>
<proteinExistence type="predicted"/>
<dbReference type="Proteomes" id="UP000628854">
    <property type="component" value="Unassembled WGS sequence"/>
</dbReference>
<name>A0ABQ1JVB0_9PROT</name>
<comment type="caution">
    <text evidence="1">The sequence shown here is derived from an EMBL/GenBank/DDBJ whole genome shotgun (WGS) entry which is preliminary data.</text>
</comment>
<dbReference type="EMBL" id="BMKF01000002">
    <property type="protein sequence ID" value="GGB75107.1"/>
    <property type="molecule type" value="Genomic_DNA"/>
</dbReference>
<evidence type="ECO:0000313" key="1">
    <source>
        <dbReference type="EMBL" id="GGB75107.1"/>
    </source>
</evidence>
<accession>A0ABQ1JVB0</accession>